<evidence type="ECO:0000256" key="4">
    <source>
        <dbReference type="ARBA" id="ARBA00022827"/>
    </source>
</evidence>
<dbReference type="SUPFAM" id="SSF48173">
    <property type="entry name" value="Cryptochrome/photolyase FAD-binding domain"/>
    <property type="match status" value="1"/>
</dbReference>
<dbReference type="PROSITE" id="PS00691">
    <property type="entry name" value="DNA_PHOTOLYASES_1_2"/>
    <property type="match status" value="1"/>
</dbReference>
<evidence type="ECO:0000256" key="5">
    <source>
        <dbReference type="ARBA" id="ARBA00022991"/>
    </source>
</evidence>
<feature type="compositionally biased region" description="Basic and acidic residues" evidence="6">
    <location>
        <begin position="56"/>
        <end position="65"/>
    </location>
</feature>
<evidence type="ECO:0000256" key="3">
    <source>
        <dbReference type="ARBA" id="ARBA00022630"/>
    </source>
</evidence>
<evidence type="ECO:0000259" key="7">
    <source>
        <dbReference type="PROSITE" id="PS51645"/>
    </source>
</evidence>
<dbReference type="Gene3D" id="1.25.40.80">
    <property type="match status" value="1"/>
</dbReference>
<dbReference type="RefSeq" id="XP_069200324.1">
    <property type="nucleotide sequence ID" value="XM_069344690.1"/>
</dbReference>
<proteinExistence type="inferred from homology"/>
<keyword evidence="9" id="KW-1185">Reference proteome</keyword>
<comment type="caution">
    <text evidence="8">The sequence shown here is derived from an EMBL/GenBank/DDBJ whole genome shotgun (WGS) entry which is preliminary data.</text>
</comment>
<dbReference type="InterPro" id="IPR006050">
    <property type="entry name" value="DNA_photolyase_N"/>
</dbReference>
<evidence type="ECO:0000313" key="8">
    <source>
        <dbReference type="EMBL" id="KAL1304049.1"/>
    </source>
</evidence>
<accession>A0ABR3PD36</accession>
<dbReference type="Pfam" id="PF03441">
    <property type="entry name" value="FAD_binding_7"/>
    <property type="match status" value="1"/>
</dbReference>
<comment type="cofactor">
    <cofactor evidence="1">
        <name>FAD</name>
        <dbReference type="ChEBI" id="CHEBI:57692"/>
    </cofactor>
</comment>
<feature type="compositionally biased region" description="Polar residues" evidence="6">
    <location>
        <begin position="34"/>
        <end position="55"/>
    </location>
</feature>
<dbReference type="SUPFAM" id="SSF52425">
    <property type="entry name" value="Cryptochrome/photolyase, N-terminal domain"/>
    <property type="match status" value="1"/>
</dbReference>
<dbReference type="EMBL" id="JBFMKM010000009">
    <property type="protein sequence ID" value="KAL1304049.1"/>
    <property type="molecule type" value="Genomic_DNA"/>
</dbReference>
<dbReference type="PROSITE" id="PS00394">
    <property type="entry name" value="DNA_PHOTOLYASES_1_1"/>
    <property type="match status" value="1"/>
</dbReference>
<dbReference type="Pfam" id="PF00875">
    <property type="entry name" value="DNA_photolyase"/>
    <property type="match status" value="1"/>
</dbReference>
<dbReference type="InterPro" id="IPR018394">
    <property type="entry name" value="DNA_photolyase_1_CS_C"/>
</dbReference>
<feature type="region of interest" description="Disordered" evidence="6">
    <location>
        <begin position="1"/>
        <end position="78"/>
    </location>
</feature>
<evidence type="ECO:0000256" key="2">
    <source>
        <dbReference type="ARBA" id="ARBA00005862"/>
    </source>
</evidence>
<protein>
    <recommendedName>
        <fullName evidence="7">Photolyase/cryptochrome alpha/beta domain-containing protein</fullName>
    </recommendedName>
</protein>
<dbReference type="InterPro" id="IPR036134">
    <property type="entry name" value="Crypto/Photolyase_FAD-like_sf"/>
</dbReference>
<evidence type="ECO:0000256" key="1">
    <source>
        <dbReference type="ARBA" id="ARBA00001974"/>
    </source>
</evidence>
<evidence type="ECO:0000256" key="6">
    <source>
        <dbReference type="SAM" id="MobiDB-lite"/>
    </source>
</evidence>
<feature type="domain" description="Photolyase/cryptochrome alpha/beta" evidence="7">
    <location>
        <begin position="122"/>
        <end position="260"/>
    </location>
</feature>
<dbReference type="Proteomes" id="UP001562354">
    <property type="component" value="Unassembled WGS sequence"/>
</dbReference>
<dbReference type="PRINTS" id="PR00147">
    <property type="entry name" value="DNAPHOTLYASE"/>
</dbReference>
<keyword evidence="5" id="KW-0157">Chromophore</keyword>
<dbReference type="PANTHER" id="PTHR11455:SF18">
    <property type="entry name" value="SI:CH1073-390K14.1"/>
    <property type="match status" value="1"/>
</dbReference>
<dbReference type="PANTHER" id="PTHR11455">
    <property type="entry name" value="CRYPTOCHROME"/>
    <property type="match status" value="1"/>
</dbReference>
<sequence length="619" mass="70712">MPPKRKASTPSPTESTPPPSNRFSPTKPFFSASRPATTTQEQMQVMFPNSTASQRQNDDAQHSQPEDEDISSSAQDLRFYPREMPNSRCEAYINNQIPRPLAVLQKTLAATASARAGISVGESVVHWFKRDLRTRDNHAFTLAAIKAAENKVPLICLFVVSPQDYEAHVTSAPRVDFELRCLEELKGGLAKRRDVPLYVLTVEERNNVCGEVLRLCEEWGARHVFCNIEYEVDELRREEKLVRMALEQGVNFTAVHDDVVVAPGALTTGQGKQYSVYSPWYKAWVSHLHSHPYLLKEHIPPEGKNPAGTRNRYKELFEAPIPPAPENKRMTKERKVSFESLWPAGELEAQARLKKFIDKRIHTYNTGRNFPAANNTAVLSIHLSVGTLAARTCIRQARDANSTTKLDGGNDGVKTWISEVAWRDFYKHVLAHWPYVCMGKPFKYEYSSIRWEYNTEHFEAWCQGRTGYPIVDAAMRQMRRMGYMHNRCRMIAASFLAKDLLLDWRQGERFFMLSLIDGDFASNNGGWGFSASCGVDPQPYFRIFNPLLQSEKFDPEGEYIRKWVPELKFVEGKAIHDPYGRGEGKTAERAGYPKPIVVHKECRERCLKRYKEGLRRDTA</sequence>
<evidence type="ECO:0000313" key="9">
    <source>
        <dbReference type="Proteomes" id="UP001562354"/>
    </source>
</evidence>
<reference evidence="8 9" key="1">
    <citation type="submission" date="2024-07" db="EMBL/GenBank/DDBJ databases">
        <title>Draft sequence of the Neodothiora populina.</title>
        <authorList>
            <person name="Drown D.D."/>
            <person name="Schuette U.S."/>
            <person name="Buechlein A.B."/>
            <person name="Rusch D.R."/>
            <person name="Winton L.W."/>
            <person name="Adams G.A."/>
        </authorList>
    </citation>
    <scope>NUCLEOTIDE SEQUENCE [LARGE SCALE GENOMIC DNA]</scope>
    <source>
        <strain evidence="8 9">CPC 39397</strain>
    </source>
</reference>
<dbReference type="InterPro" id="IPR014729">
    <property type="entry name" value="Rossmann-like_a/b/a_fold"/>
</dbReference>
<keyword evidence="4" id="KW-0274">FAD</keyword>
<dbReference type="InterPro" id="IPR002081">
    <property type="entry name" value="Cryptochrome/DNA_photolyase_1"/>
</dbReference>
<dbReference type="Gene3D" id="3.40.50.620">
    <property type="entry name" value="HUPs"/>
    <property type="match status" value="1"/>
</dbReference>
<organism evidence="8 9">
    <name type="scientific">Neodothiora populina</name>
    <dbReference type="NCBI Taxonomy" id="2781224"/>
    <lineage>
        <taxon>Eukaryota</taxon>
        <taxon>Fungi</taxon>
        <taxon>Dikarya</taxon>
        <taxon>Ascomycota</taxon>
        <taxon>Pezizomycotina</taxon>
        <taxon>Dothideomycetes</taxon>
        <taxon>Dothideomycetidae</taxon>
        <taxon>Dothideales</taxon>
        <taxon>Dothioraceae</taxon>
        <taxon>Neodothiora</taxon>
    </lineage>
</organism>
<gene>
    <name evidence="8" type="ORF">AAFC00_000486</name>
</gene>
<dbReference type="GeneID" id="95974189"/>
<dbReference type="Gene3D" id="1.10.579.10">
    <property type="entry name" value="DNA Cyclobutane Dipyrimidine Photolyase, subunit A, domain 3"/>
    <property type="match status" value="1"/>
</dbReference>
<name>A0ABR3PD36_9PEZI</name>
<dbReference type="InterPro" id="IPR036155">
    <property type="entry name" value="Crypto/Photolyase_N_sf"/>
</dbReference>
<dbReference type="PROSITE" id="PS51645">
    <property type="entry name" value="PHR_CRY_ALPHA_BETA"/>
    <property type="match status" value="1"/>
</dbReference>
<dbReference type="InterPro" id="IPR005101">
    <property type="entry name" value="Cryptochr/Photolyase_FAD-bd"/>
</dbReference>
<comment type="similarity">
    <text evidence="2">Belongs to the DNA photolyase class-1 family.</text>
</comment>
<keyword evidence="3" id="KW-0285">Flavoprotein</keyword>